<keyword evidence="1" id="KW-0732">Signal</keyword>
<dbReference type="RefSeq" id="WP_241291845.1">
    <property type="nucleotide sequence ID" value="NZ_JAKZGR010000002.1"/>
</dbReference>
<protein>
    <submittedName>
        <fullName evidence="2">DUF4198 domain-containing protein</fullName>
    </submittedName>
</protein>
<dbReference type="Proteomes" id="UP001595766">
    <property type="component" value="Unassembled WGS sequence"/>
</dbReference>
<name>A0ABV8EPN6_9BACT</name>
<gene>
    <name evidence="2" type="ORF">ACFOUP_12580</name>
</gene>
<feature type="signal peptide" evidence="1">
    <location>
        <begin position="1"/>
        <end position="23"/>
    </location>
</feature>
<dbReference type="EMBL" id="JBHSAV010000053">
    <property type="protein sequence ID" value="MFC3977215.1"/>
    <property type="molecule type" value="Genomic_DNA"/>
</dbReference>
<proteinExistence type="predicted"/>
<evidence type="ECO:0000256" key="1">
    <source>
        <dbReference type="SAM" id="SignalP"/>
    </source>
</evidence>
<organism evidence="2 3">
    <name type="scientific">Belliella kenyensis</name>
    <dbReference type="NCBI Taxonomy" id="1472724"/>
    <lineage>
        <taxon>Bacteria</taxon>
        <taxon>Pseudomonadati</taxon>
        <taxon>Bacteroidota</taxon>
        <taxon>Cytophagia</taxon>
        <taxon>Cytophagales</taxon>
        <taxon>Cyclobacteriaceae</taxon>
        <taxon>Belliella</taxon>
    </lineage>
</organism>
<comment type="caution">
    <text evidence="2">The sequence shown here is derived from an EMBL/GenBank/DDBJ whole genome shotgun (WGS) entry which is preliminary data.</text>
</comment>
<keyword evidence="3" id="KW-1185">Reference proteome</keyword>
<reference evidence="3" key="1">
    <citation type="journal article" date="2019" name="Int. J. Syst. Evol. Microbiol.">
        <title>The Global Catalogue of Microorganisms (GCM) 10K type strain sequencing project: providing services to taxonomists for standard genome sequencing and annotation.</title>
        <authorList>
            <consortium name="The Broad Institute Genomics Platform"/>
            <consortium name="The Broad Institute Genome Sequencing Center for Infectious Disease"/>
            <person name="Wu L."/>
            <person name="Ma J."/>
        </authorList>
    </citation>
    <scope>NUCLEOTIDE SEQUENCE [LARGE SCALE GENOMIC DNA]</scope>
    <source>
        <strain evidence="3">CECT 8551</strain>
    </source>
</reference>
<accession>A0ABV8EPN6</accession>
<dbReference type="SUPFAM" id="SSF49478">
    <property type="entry name" value="Cna protein B-type domain"/>
    <property type="match status" value="1"/>
</dbReference>
<evidence type="ECO:0000313" key="2">
    <source>
        <dbReference type="EMBL" id="MFC3977215.1"/>
    </source>
</evidence>
<feature type="chain" id="PRO_5046202217" evidence="1">
    <location>
        <begin position="24"/>
        <end position="232"/>
    </location>
</feature>
<evidence type="ECO:0000313" key="3">
    <source>
        <dbReference type="Proteomes" id="UP001595766"/>
    </source>
</evidence>
<sequence length="232" mass="26291">MKKKINLLLVTFLAFVGSASSHALWIETDANGQLKIKQEIKIFYGEYAEQHIEPIADWYSDVKNFDLWLVTPSGKKQKIETSPLENHYLAYFTPTEEGLHQIFISHEAKDLGGKTLYQFNTTSIVKVGNTKNKLNHEHLNIDLKLIPHDKNIFTVYFKGTPEPNVAVELTGPSGWTKVFQSDANGKISLETPWEGSYMLEATKSSKESGEHHGNAYESVWRCATIKIDSLFN</sequence>